<keyword evidence="3" id="KW-1185">Reference proteome</keyword>
<dbReference type="InterPro" id="IPR036291">
    <property type="entry name" value="NAD(P)-bd_dom_sf"/>
</dbReference>
<dbReference type="PANTHER" id="PTHR43245:SF13">
    <property type="entry name" value="UDP-D-APIOSE_UDP-D-XYLOSE SYNTHASE 2"/>
    <property type="match status" value="1"/>
</dbReference>
<name>A0ABQ3J646_9RHOB</name>
<dbReference type="Pfam" id="PF01370">
    <property type="entry name" value="Epimerase"/>
    <property type="match status" value="1"/>
</dbReference>
<dbReference type="PANTHER" id="PTHR43245">
    <property type="entry name" value="BIFUNCTIONAL POLYMYXIN RESISTANCE PROTEIN ARNA"/>
    <property type="match status" value="1"/>
</dbReference>
<dbReference type="EMBL" id="BNCH01000008">
    <property type="protein sequence ID" value="GHF06626.1"/>
    <property type="molecule type" value="Genomic_DNA"/>
</dbReference>
<reference evidence="3" key="1">
    <citation type="journal article" date="2019" name="Int. J. Syst. Evol. Microbiol.">
        <title>The Global Catalogue of Microorganisms (GCM) 10K type strain sequencing project: providing services to taxonomists for standard genome sequencing and annotation.</title>
        <authorList>
            <consortium name="The Broad Institute Genomics Platform"/>
            <consortium name="The Broad Institute Genome Sequencing Center for Infectious Disease"/>
            <person name="Wu L."/>
            <person name="Ma J."/>
        </authorList>
    </citation>
    <scope>NUCLEOTIDE SEQUENCE [LARGE SCALE GENOMIC DNA]</scope>
    <source>
        <strain evidence="3">KCTC 42443</strain>
    </source>
</reference>
<gene>
    <name evidence="2" type="ORF">GCM10016455_29750</name>
</gene>
<accession>A0ABQ3J646</accession>
<dbReference type="SUPFAM" id="SSF51735">
    <property type="entry name" value="NAD(P)-binding Rossmann-fold domains"/>
    <property type="match status" value="1"/>
</dbReference>
<dbReference type="InterPro" id="IPR001509">
    <property type="entry name" value="Epimerase_deHydtase"/>
</dbReference>
<dbReference type="PRINTS" id="PR01713">
    <property type="entry name" value="NUCEPIMERASE"/>
</dbReference>
<dbReference type="RefSeq" id="WP_191287331.1">
    <property type="nucleotide sequence ID" value="NZ_BNCH01000008.1"/>
</dbReference>
<feature type="domain" description="NAD-dependent epimerase/dehydratase" evidence="1">
    <location>
        <begin position="7"/>
        <end position="231"/>
    </location>
</feature>
<dbReference type="InterPro" id="IPR050177">
    <property type="entry name" value="Lipid_A_modif_metabolic_enz"/>
</dbReference>
<evidence type="ECO:0000259" key="1">
    <source>
        <dbReference type="Pfam" id="PF01370"/>
    </source>
</evidence>
<protein>
    <submittedName>
        <fullName evidence="2">CDP-4-dehydro-6-deoxy-D-gulose 4-reductase</fullName>
    </submittedName>
</protein>
<proteinExistence type="predicted"/>
<evidence type="ECO:0000313" key="2">
    <source>
        <dbReference type="EMBL" id="GHF06626.1"/>
    </source>
</evidence>
<organism evidence="2 3">
    <name type="scientific">Aliiroseovarius zhejiangensis</name>
    <dbReference type="NCBI Taxonomy" id="1632025"/>
    <lineage>
        <taxon>Bacteria</taxon>
        <taxon>Pseudomonadati</taxon>
        <taxon>Pseudomonadota</taxon>
        <taxon>Alphaproteobacteria</taxon>
        <taxon>Rhodobacterales</taxon>
        <taxon>Paracoccaceae</taxon>
        <taxon>Aliiroseovarius</taxon>
    </lineage>
</organism>
<dbReference type="Gene3D" id="3.40.50.720">
    <property type="entry name" value="NAD(P)-binding Rossmann-like Domain"/>
    <property type="match status" value="1"/>
</dbReference>
<evidence type="ECO:0000313" key="3">
    <source>
        <dbReference type="Proteomes" id="UP000609802"/>
    </source>
</evidence>
<comment type="caution">
    <text evidence="2">The sequence shown here is derived from an EMBL/GenBank/DDBJ whole genome shotgun (WGS) entry which is preliminary data.</text>
</comment>
<dbReference type="Proteomes" id="UP000609802">
    <property type="component" value="Unassembled WGS sequence"/>
</dbReference>
<sequence>MANDQTVLVTGATGFIGRAAVGKLTDAGFQVIGTYRGDTPPAPRDAVTWVRADLSDTADVDALMTRHKPDHLLALAWYMGPGNQQSPENFRWLSRSVDLLTAFAEAGGQRVTFCGSCMEYDWSEPVALNEHTTPLCPDTPYGAAKAALFTAFGAQCDTLDLSGSWARPFFIYGPGENPRRLAADVIISLLEGREALCTHGQQARDFLHVDDVADAMVRLLQSDLTGPVNIGSGAAIPLATLVNEIGRQTGASDLIRLGAREARPGDPPLVEADITRLRDELGWTPTFDLETGVADTINWWRHELKKDKAI</sequence>